<evidence type="ECO:0000313" key="2">
    <source>
        <dbReference type="Proteomes" id="UP000032749"/>
    </source>
</evidence>
<dbReference type="OrthoDB" id="6058590at2"/>
<sequence>MLELKKVTSVQTRMRIIKLLNVLGGEVVEFYIDPTWPNSLRWFLVQDLCSFTPWHFIQKDNEFDFAAKAFKKEDVSGGEVFVFASRQDNDDFAGLEIIDGKITEKVICFHPVFSMGESKREWHIVDETYVDVFEFVSKQVIEDMKDWALVEDASELAGNI</sequence>
<dbReference type="Proteomes" id="UP000032749">
    <property type="component" value="Chromosome"/>
</dbReference>
<protein>
    <submittedName>
        <fullName evidence="1">Uncharacterized protein</fullName>
    </submittedName>
</protein>
<name>R4YMC6_OLEAN</name>
<evidence type="ECO:0000313" key="1">
    <source>
        <dbReference type="EMBL" id="CCK75880.1"/>
    </source>
</evidence>
<dbReference type="EMBL" id="FO203512">
    <property type="protein sequence ID" value="CCK75880.1"/>
    <property type="molecule type" value="Genomic_DNA"/>
</dbReference>
<organism evidence="1 2">
    <name type="scientific">Oleispira antarctica RB-8</name>
    <dbReference type="NCBI Taxonomy" id="698738"/>
    <lineage>
        <taxon>Bacteria</taxon>
        <taxon>Pseudomonadati</taxon>
        <taxon>Pseudomonadota</taxon>
        <taxon>Gammaproteobacteria</taxon>
        <taxon>Oceanospirillales</taxon>
        <taxon>Oceanospirillaceae</taxon>
        <taxon>Oleispira</taxon>
    </lineage>
</organism>
<dbReference type="AlphaFoldDB" id="R4YMC6"/>
<gene>
    <name evidence="1" type="ORF">OLEAN_C17040</name>
</gene>
<reference evidence="1 2" key="1">
    <citation type="journal article" date="2013" name="Nat. Commun.">
        <title>Genome sequence and functional genomic analysis of the oil-degrading bacterium Oleispira antarctica.</title>
        <authorList>
            <person name="Kube M."/>
            <person name="Chernikova T.N."/>
            <person name="Al-Ramahi Y."/>
            <person name="Beloqui A."/>
            <person name="Lopez-Cortez N."/>
            <person name="Guazzaroni M.E."/>
            <person name="Heipieper H.J."/>
            <person name="Klages S."/>
            <person name="Kotsyurbenko O.R."/>
            <person name="Langer I."/>
            <person name="Nechitaylo T.Y."/>
            <person name="Lunsdorf H."/>
            <person name="Fernandez M."/>
            <person name="Juarez S."/>
            <person name="Ciordia S."/>
            <person name="Singer A."/>
            <person name="Kagan O."/>
            <person name="Egorova O."/>
            <person name="Petit P.A."/>
            <person name="Stogios P."/>
            <person name="Kim Y."/>
            <person name="Tchigvintsev A."/>
            <person name="Flick R."/>
            <person name="Denaro R."/>
            <person name="Genovese M."/>
            <person name="Albar J.P."/>
            <person name="Reva O.N."/>
            <person name="Martinez-Gomariz M."/>
            <person name="Tran H."/>
            <person name="Ferrer M."/>
            <person name="Savchenko A."/>
            <person name="Yakunin A.F."/>
            <person name="Yakimov M.M."/>
            <person name="Golyshina O.V."/>
            <person name="Reinhardt R."/>
            <person name="Golyshin P.N."/>
        </authorList>
    </citation>
    <scope>NUCLEOTIDE SEQUENCE [LARGE SCALE GENOMIC DNA]</scope>
</reference>
<accession>R4YMC6</accession>
<proteinExistence type="predicted"/>
<dbReference type="HOGENOM" id="CLU_139746_0_0_6"/>
<keyword evidence="2" id="KW-1185">Reference proteome</keyword>
<dbReference type="KEGG" id="oai:OLEAN_C17040"/>